<evidence type="ECO:0000313" key="5">
    <source>
        <dbReference type="EMBL" id="KAI0291601.1"/>
    </source>
</evidence>
<accession>A0AAD4LXK6</accession>
<keyword evidence="3" id="KW-0964">Secreted</keyword>
<evidence type="ECO:0000313" key="6">
    <source>
        <dbReference type="Proteomes" id="UP001203297"/>
    </source>
</evidence>
<dbReference type="InterPro" id="IPR011009">
    <property type="entry name" value="Kinase-like_dom_sf"/>
</dbReference>
<dbReference type="InterPro" id="IPR045379">
    <property type="entry name" value="Crinkler_N"/>
</dbReference>
<proteinExistence type="predicted"/>
<dbReference type="Pfam" id="PF06176">
    <property type="entry name" value="WaaY"/>
    <property type="match status" value="1"/>
</dbReference>
<organism evidence="5 6">
    <name type="scientific">Multifurca ochricompacta</name>
    <dbReference type="NCBI Taxonomy" id="376703"/>
    <lineage>
        <taxon>Eukaryota</taxon>
        <taxon>Fungi</taxon>
        <taxon>Dikarya</taxon>
        <taxon>Basidiomycota</taxon>
        <taxon>Agaricomycotina</taxon>
        <taxon>Agaricomycetes</taxon>
        <taxon>Russulales</taxon>
        <taxon>Russulaceae</taxon>
        <taxon>Multifurca</taxon>
    </lineage>
</organism>
<name>A0AAD4LXK6_9AGAM</name>
<dbReference type="InterPro" id="IPR009330">
    <property type="entry name" value="LipoPS_heptP_kinase"/>
</dbReference>
<sequence length="630" mass="70537">MGPPLPREAITQSDVMSSSFTLLCLAVDDGNVPIGGFFHVKVYSGQLVSGLQEDIKVKKAPELDHLAADRLILWKLSTRQSAGDTEAELENLYRLIEGIEFHSPRTNEALQGDGVVQVLHPPNRINKYWTYDPYEGDLHVIVQVPYVEERPRKKPRLQIEDLSPTPPLTFGEIQDIDAQKAIAHPTPSSGAKMPFFIQEQKNRPLLNGRPINQFGPPIGLFHPVFNSFQADMESKEPVRVDRQAPSNLRKLLASCADLYTLELPRVKTINIYLNALLGASLTSVSVPNTSTCADGVIIHTSCNSYAYLVIEEVKNEIGTGNADPYTQASLSYRRYWGEPSWDIFRRCSYCPSIILAIAGPWMCVAGGIYLDKAIVQPLTEYIWLGGDAFKESRFDFTLRLFAALKSAISTLQDYYGNLNPSNEIPRHLLHAFPFVTSYGTQSFEYLMPLVDYHRGKLVYKAQLHESGQLIVVKFVSTYNAEAHRLLANNQLAPALHYAGTEAMEAIQYGEHYMVVMDFVDGSEPNEVPLSNEQFGQVDRAVQLLHQQNFVFGDLRTPNLLISGEKVMLIDFDWCGTADESLYPSTLNTDSGIQWPDGVWPGEVMRKEDDVTMLERLRPVTHAEEADPGLA</sequence>
<dbReference type="SUPFAM" id="SSF56112">
    <property type="entry name" value="Protein kinase-like (PK-like)"/>
    <property type="match status" value="1"/>
</dbReference>
<evidence type="ECO:0000256" key="3">
    <source>
        <dbReference type="ARBA" id="ARBA00022525"/>
    </source>
</evidence>
<dbReference type="GO" id="GO:0043657">
    <property type="term" value="C:host cell"/>
    <property type="evidence" value="ECO:0007669"/>
    <property type="project" value="UniProtKB-SubCell"/>
</dbReference>
<keyword evidence="6" id="KW-1185">Reference proteome</keyword>
<dbReference type="EMBL" id="WTXG01000152">
    <property type="protein sequence ID" value="KAI0291601.1"/>
    <property type="molecule type" value="Genomic_DNA"/>
</dbReference>
<evidence type="ECO:0000256" key="2">
    <source>
        <dbReference type="ARBA" id="ARBA00004613"/>
    </source>
</evidence>
<gene>
    <name evidence="5" type="ORF">B0F90DRAFT_365435</name>
</gene>
<dbReference type="Gene3D" id="1.10.510.10">
    <property type="entry name" value="Transferase(Phosphotransferase) domain 1"/>
    <property type="match status" value="1"/>
</dbReference>
<comment type="subcellular location">
    <subcellularLocation>
        <location evidence="1">Host cell</location>
    </subcellularLocation>
    <subcellularLocation>
        <location evidence="2">Secreted</location>
    </subcellularLocation>
</comment>
<dbReference type="GO" id="GO:0005576">
    <property type="term" value="C:extracellular region"/>
    <property type="evidence" value="ECO:0007669"/>
    <property type="project" value="UniProtKB-SubCell"/>
</dbReference>
<protein>
    <recommendedName>
        <fullName evidence="4">Crinkler effector protein N-terminal domain-containing protein</fullName>
    </recommendedName>
</protein>
<reference evidence="5" key="1">
    <citation type="journal article" date="2022" name="New Phytol.">
        <title>Evolutionary transition to the ectomycorrhizal habit in the genomes of a hyperdiverse lineage of mushroom-forming fungi.</title>
        <authorList>
            <person name="Looney B."/>
            <person name="Miyauchi S."/>
            <person name="Morin E."/>
            <person name="Drula E."/>
            <person name="Courty P.E."/>
            <person name="Kohler A."/>
            <person name="Kuo A."/>
            <person name="LaButti K."/>
            <person name="Pangilinan J."/>
            <person name="Lipzen A."/>
            <person name="Riley R."/>
            <person name="Andreopoulos W."/>
            <person name="He G."/>
            <person name="Johnson J."/>
            <person name="Nolan M."/>
            <person name="Tritt A."/>
            <person name="Barry K.W."/>
            <person name="Grigoriev I.V."/>
            <person name="Nagy L.G."/>
            <person name="Hibbett D."/>
            <person name="Henrissat B."/>
            <person name="Matheny P.B."/>
            <person name="Labbe J."/>
            <person name="Martin F.M."/>
        </authorList>
    </citation>
    <scope>NUCLEOTIDE SEQUENCE</scope>
    <source>
        <strain evidence="5">BPL690</strain>
    </source>
</reference>
<dbReference type="AlphaFoldDB" id="A0AAD4LXK6"/>
<dbReference type="Proteomes" id="UP001203297">
    <property type="component" value="Unassembled WGS sequence"/>
</dbReference>
<feature type="domain" description="Crinkler effector protein N-terminal" evidence="4">
    <location>
        <begin position="21"/>
        <end position="143"/>
    </location>
</feature>
<evidence type="ECO:0000259" key="4">
    <source>
        <dbReference type="Pfam" id="PF20147"/>
    </source>
</evidence>
<comment type="caution">
    <text evidence="5">The sequence shown here is derived from an EMBL/GenBank/DDBJ whole genome shotgun (WGS) entry which is preliminary data.</text>
</comment>
<evidence type="ECO:0000256" key="1">
    <source>
        <dbReference type="ARBA" id="ARBA00004340"/>
    </source>
</evidence>
<dbReference type="Pfam" id="PF20147">
    <property type="entry name" value="Crinkler"/>
    <property type="match status" value="1"/>
</dbReference>